<dbReference type="RefSeq" id="WP_258306604.1">
    <property type="nucleotide sequence ID" value="NZ_QGTT01000006.1"/>
</dbReference>
<organism evidence="5 6">
    <name type="scientific">Pseudidiomarina maritima</name>
    <dbReference type="NCBI Taxonomy" id="519453"/>
    <lineage>
        <taxon>Bacteria</taxon>
        <taxon>Pseudomonadati</taxon>
        <taxon>Pseudomonadota</taxon>
        <taxon>Gammaproteobacteria</taxon>
        <taxon>Alteromonadales</taxon>
        <taxon>Idiomarinaceae</taxon>
        <taxon>Pseudidiomarina</taxon>
    </lineage>
</organism>
<dbReference type="PANTHER" id="PTHR43767:SF11">
    <property type="entry name" value="MEDIUM-CHAIN-FATTY-ACID--COA LIGASE"/>
    <property type="match status" value="1"/>
</dbReference>
<dbReference type="NCBIfam" id="NF004837">
    <property type="entry name" value="PRK06187.1"/>
    <property type="match status" value="1"/>
</dbReference>
<dbReference type="Gene3D" id="3.40.50.12780">
    <property type="entry name" value="N-terminal domain of ligase-like"/>
    <property type="match status" value="1"/>
</dbReference>
<dbReference type="SUPFAM" id="SSF56801">
    <property type="entry name" value="Acetyl-CoA synthetase-like"/>
    <property type="match status" value="1"/>
</dbReference>
<dbReference type="EMBL" id="QGTT01000006">
    <property type="protein sequence ID" value="PWW13320.1"/>
    <property type="molecule type" value="Genomic_DNA"/>
</dbReference>
<dbReference type="InterPro" id="IPR020845">
    <property type="entry name" value="AMP-binding_CS"/>
</dbReference>
<dbReference type="AlphaFoldDB" id="A0A317QAY8"/>
<name>A0A317QAY8_9GAMM</name>
<evidence type="ECO:0000256" key="2">
    <source>
        <dbReference type="ARBA" id="ARBA00022598"/>
    </source>
</evidence>
<keyword evidence="2" id="KW-0436">Ligase</keyword>
<evidence type="ECO:0000259" key="4">
    <source>
        <dbReference type="Pfam" id="PF13193"/>
    </source>
</evidence>
<keyword evidence="6" id="KW-1185">Reference proteome</keyword>
<evidence type="ECO:0000313" key="6">
    <source>
        <dbReference type="Proteomes" id="UP000246964"/>
    </source>
</evidence>
<dbReference type="Gene3D" id="3.30.300.30">
    <property type="match status" value="1"/>
</dbReference>
<accession>A0A317QAY8</accession>
<dbReference type="CDD" id="cd12119">
    <property type="entry name" value="ttLC_FACS_AlkK_like"/>
    <property type="match status" value="1"/>
</dbReference>
<dbReference type="InterPro" id="IPR045851">
    <property type="entry name" value="AMP-bd_C_sf"/>
</dbReference>
<dbReference type="Proteomes" id="UP000246964">
    <property type="component" value="Unassembled WGS sequence"/>
</dbReference>
<dbReference type="Pfam" id="PF00501">
    <property type="entry name" value="AMP-binding"/>
    <property type="match status" value="1"/>
</dbReference>
<gene>
    <name evidence="5" type="ORF">DET45_10633</name>
</gene>
<proteinExistence type="inferred from homology"/>
<reference evidence="5 6" key="1">
    <citation type="submission" date="2018-05" db="EMBL/GenBank/DDBJ databases">
        <title>Freshwater and sediment microbial communities from various areas in North America, analyzing microbe dynamics in response to fracking.</title>
        <authorList>
            <person name="Lamendella R."/>
        </authorList>
    </citation>
    <scope>NUCLEOTIDE SEQUENCE [LARGE SCALE GENOMIC DNA]</scope>
    <source>
        <strain evidence="5 6">125B1</strain>
    </source>
</reference>
<protein>
    <submittedName>
        <fullName evidence="5">Fatty-acyl-CoA synthase</fullName>
    </submittedName>
</protein>
<dbReference type="Pfam" id="PF13193">
    <property type="entry name" value="AMP-binding_C"/>
    <property type="match status" value="1"/>
</dbReference>
<evidence type="ECO:0000256" key="1">
    <source>
        <dbReference type="ARBA" id="ARBA00006432"/>
    </source>
</evidence>
<dbReference type="FunFam" id="3.30.300.30:FF:000008">
    <property type="entry name" value="2,3-dihydroxybenzoate-AMP ligase"/>
    <property type="match status" value="1"/>
</dbReference>
<evidence type="ECO:0000259" key="3">
    <source>
        <dbReference type="Pfam" id="PF00501"/>
    </source>
</evidence>
<dbReference type="InterPro" id="IPR042099">
    <property type="entry name" value="ANL_N_sf"/>
</dbReference>
<dbReference type="GO" id="GO:0016877">
    <property type="term" value="F:ligase activity, forming carbon-sulfur bonds"/>
    <property type="evidence" value="ECO:0007669"/>
    <property type="project" value="UniProtKB-ARBA"/>
</dbReference>
<evidence type="ECO:0000313" key="5">
    <source>
        <dbReference type="EMBL" id="PWW13320.1"/>
    </source>
</evidence>
<feature type="domain" description="AMP-dependent synthetase/ligase" evidence="3">
    <location>
        <begin position="28"/>
        <end position="413"/>
    </location>
</feature>
<dbReference type="PROSITE" id="PS00455">
    <property type="entry name" value="AMP_BINDING"/>
    <property type="match status" value="1"/>
</dbReference>
<feature type="domain" description="AMP-binding enzyme C-terminal" evidence="4">
    <location>
        <begin position="461"/>
        <end position="536"/>
    </location>
</feature>
<comment type="caution">
    <text evidence="5">The sequence shown here is derived from an EMBL/GenBank/DDBJ whole genome shotgun (WGS) entry which is preliminary data.</text>
</comment>
<comment type="similarity">
    <text evidence="1">Belongs to the ATP-dependent AMP-binding enzyme family.</text>
</comment>
<dbReference type="PANTHER" id="PTHR43767">
    <property type="entry name" value="LONG-CHAIN-FATTY-ACID--COA LIGASE"/>
    <property type="match status" value="1"/>
</dbReference>
<sequence length="555" mass="61737">MFETTTHATPQHPAAMQRSQLLIIDLLRHACRRHPQQKIVSRRLEGDIHSYTYVDCYQRSCQLAHALTELGVQPGDNIASLAWNTYRHVELYYGVSGIGAVLHTVNPRLFAEQISWIINDAKDTWLFVDLSFIDLVTEITSQLSSIKGIIVLADSAHQPALTKVAQQVLNYEQLIQPQPNQFDWPALHEDSAALLCYTSGTTGNPKGVLNSHRAMVLHAQATVSHELLDLRSDSVLMPMVAMYHAGAWGAPYAAPLAGCKLVLPGAGMSGEAMYELISEQQVTLGLGVPTIWLTLHNYLAEQQASVPSLQRVCVGGAASPLGLVKTFAERYNIYWQPIWGMTETGPLACSAPPEPELMALPKEQRYAIQTTAGRACFGVDMIIVDADGKPLPHDGESSGELRVRGPWIAASYYQREDPEVFVDGWLATGDIAVIDPQGYMKVVDRKKDVIKSGGEWISSLEIENICSQHPAVNESCVIGVKHPKWDERPLLLVVPKANTELNKQDIYQFLQDRIAKWWLPDDILIVTELPHTGTGKLVKNELRRQYQYYLMEQSS</sequence>
<dbReference type="InterPro" id="IPR025110">
    <property type="entry name" value="AMP-bd_C"/>
</dbReference>
<dbReference type="InterPro" id="IPR000873">
    <property type="entry name" value="AMP-dep_synth/lig_dom"/>
</dbReference>
<dbReference type="InterPro" id="IPR050237">
    <property type="entry name" value="ATP-dep_AMP-bd_enzyme"/>
</dbReference>